<gene>
    <name evidence="1" type="ORF">QR680_007347</name>
</gene>
<dbReference type="AlphaFoldDB" id="A0AA39M612"/>
<sequence length="369" mass="43159">MDRVSLDFIERVVAAQDSADLSALRAVQGRFGVFAEEHESRRFDFYIHFDPYAPKCFVLAEPEPPEGECHLAHAEANAKYLQNLRINMAMVERRGQREIPLDDSIFDRLKKLSMAAVQTTLEVGNRRERKELDIFSRTASKLAILAGFVDVFTVKVTEKTEAFEELAKKVLQSEKLRSITFGSALCDEKFNEALQGLFFQRSSETFIVDSPHSTFVPGIVDKWIHGDEKLGKKFICCVGDPKINFSLGFQRQEQFHWEGYDYPEMVGDLHVPQWIRERIEENIMFEYNPTARFFRLEHPKIPNYFACLTLVVDIDNILTEFDDIEREFQQLQRDEDEYTDFLRERIAAMNDADFASRNHYYYLFFCERK</sequence>
<protein>
    <submittedName>
        <fullName evidence="1">Uncharacterized protein</fullName>
    </submittedName>
</protein>
<accession>A0AA39M612</accession>
<organism evidence="1 2">
    <name type="scientific">Steinernema hermaphroditum</name>
    <dbReference type="NCBI Taxonomy" id="289476"/>
    <lineage>
        <taxon>Eukaryota</taxon>
        <taxon>Metazoa</taxon>
        <taxon>Ecdysozoa</taxon>
        <taxon>Nematoda</taxon>
        <taxon>Chromadorea</taxon>
        <taxon>Rhabditida</taxon>
        <taxon>Tylenchina</taxon>
        <taxon>Panagrolaimomorpha</taxon>
        <taxon>Strongyloidoidea</taxon>
        <taxon>Steinernematidae</taxon>
        <taxon>Steinernema</taxon>
    </lineage>
</organism>
<comment type="caution">
    <text evidence="1">The sequence shown here is derived from an EMBL/GenBank/DDBJ whole genome shotgun (WGS) entry which is preliminary data.</text>
</comment>
<proteinExistence type="predicted"/>
<dbReference type="Proteomes" id="UP001175271">
    <property type="component" value="Unassembled WGS sequence"/>
</dbReference>
<dbReference type="EMBL" id="JAUCMV010000001">
    <property type="protein sequence ID" value="KAK0422073.1"/>
    <property type="molecule type" value="Genomic_DNA"/>
</dbReference>
<evidence type="ECO:0000313" key="1">
    <source>
        <dbReference type="EMBL" id="KAK0422073.1"/>
    </source>
</evidence>
<reference evidence="1" key="1">
    <citation type="submission" date="2023-06" db="EMBL/GenBank/DDBJ databases">
        <title>Genomic analysis of the entomopathogenic nematode Steinernema hermaphroditum.</title>
        <authorList>
            <person name="Schwarz E.M."/>
            <person name="Heppert J.K."/>
            <person name="Baniya A."/>
            <person name="Schwartz H.T."/>
            <person name="Tan C.-H."/>
            <person name="Antoshechkin I."/>
            <person name="Sternberg P.W."/>
            <person name="Goodrich-Blair H."/>
            <person name="Dillman A.R."/>
        </authorList>
    </citation>
    <scope>NUCLEOTIDE SEQUENCE</scope>
    <source>
        <strain evidence="1">PS9179</strain>
        <tissue evidence="1">Whole animal</tissue>
    </source>
</reference>
<name>A0AA39M612_9BILA</name>
<keyword evidence="2" id="KW-1185">Reference proteome</keyword>
<evidence type="ECO:0000313" key="2">
    <source>
        <dbReference type="Proteomes" id="UP001175271"/>
    </source>
</evidence>